<evidence type="ECO:0000256" key="2">
    <source>
        <dbReference type="ARBA" id="ARBA00012438"/>
    </source>
</evidence>
<dbReference type="InterPro" id="IPR000014">
    <property type="entry name" value="PAS"/>
</dbReference>
<feature type="domain" description="PAC" evidence="9">
    <location>
        <begin position="241"/>
        <end position="296"/>
    </location>
</feature>
<dbReference type="Pfam" id="PF02518">
    <property type="entry name" value="HATPase_c"/>
    <property type="match status" value="1"/>
</dbReference>
<dbReference type="SMART" id="SM00387">
    <property type="entry name" value="HATPase_c"/>
    <property type="match status" value="1"/>
</dbReference>
<accession>A0ABZ2HVT0</accession>
<proteinExistence type="predicted"/>
<feature type="domain" description="Response regulatory" evidence="7">
    <location>
        <begin position="713"/>
        <end position="823"/>
    </location>
</feature>
<dbReference type="SMART" id="SM00091">
    <property type="entry name" value="PAS"/>
    <property type="match status" value="2"/>
</dbReference>
<dbReference type="PROSITE" id="PS50112">
    <property type="entry name" value="PAS"/>
    <property type="match status" value="1"/>
</dbReference>
<keyword evidence="3 4" id="KW-0597">Phosphoprotein</keyword>
<evidence type="ECO:0000256" key="4">
    <source>
        <dbReference type="PROSITE-ProRule" id="PRU00169"/>
    </source>
</evidence>
<dbReference type="InterPro" id="IPR004358">
    <property type="entry name" value="Sig_transdc_His_kin-like_C"/>
</dbReference>
<feature type="domain" description="Histidine kinase" evidence="6">
    <location>
        <begin position="334"/>
        <end position="557"/>
    </location>
</feature>
<evidence type="ECO:0000256" key="1">
    <source>
        <dbReference type="ARBA" id="ARBA00000085"/>
    </source>
</evidence>
<dbReference type="Gene3D" id="3.30.565.10">
    <property type="entry name" value="Histidine kinase-like ATPase, C-terminal domain"/>
    <property type="match status" value="1"/>
</dbReference>
<feature type="domain" description="Response regulatory" evidence="7">
    <location>
        <begin position="577"/>
        <end position="693"/>
    </location>
</feature>
<dbReference type="SUPFAM" id="SSF55785">
    <property type="entry name" value="PYP-like sensor domain (PAS domain)"/>
    <property type="match status" value="2"/>
</dbReference>
<keyword evidence="11" id="KW-1185">Reference proteome</keyword>
<dbReference type="Pfam" id="PF08448">
    <property type="entry name" value="PAS_4"/>
    <property type="match status" value="2"/>
</dbReference>
<keyword evidence="5" id="KW-0175">Coiled coil</keyword>
<dbReference type="NCBIfam" id="TIGR00229">
    <property type="entry name" value="sensory_box"/>
    <property type="match status" value="1"/>
</dbReference>
<dbReference type="InterPro" id="IPR003661">
    <property type="entry name" value="HisK_dim/P_dom"/>
</dbReference>
<dbReference type="SUPFAM" id="SSF55874">
    <property type="entry name" value="ATPase domain of HSP90 chaperone/DNA topoisomerase II/histidine kinase"/>
    <property type="match status" value="1"/>
</dbReference>
<dbReference type="EC" id="2.7.13.3" evidence="2"/>
<dbReference type="Gene3D" id="3.40.50.2300">
    <property type="match status" value="2"/>
</dbReference>
<evidence type="ECO:0000259" key="6">
    <source>
        <dbReference type="PROSITE" id="PS50109"/>
    </source>
</evidence>
<feature type="modified residue" description="4-aspartylphosphate" evidence="4">
    <location>
        <position position="627"/>
    </location>
</feature>
<dbReference type="PROSITE" id="PS50110">
    <property type="entry name" value="RESPONSE_REGULATORY"/>
    <property type="match status" value="2"/>
</dbReference>
<evidence type="ECO:0000313" key="10">
    <source>
        <dbReference type="EMBL" id="WWT31229.1"/>
    </source>
</evidence>
<dbReference type="RefSeq" id="WP_338606704.1">
    <property type="nucleotide sequence ID" value="NZ_CP146275.1"/>
</dbReference>
<dbReference type="CDD" id="cd00082">
    <property type="entry name" value="HisKA"/>
    <property type="match status" value="1"/>
</dbReference>
<dbReference type="SMART" id="SM00388">
    <property type="entry name" value="HisKA"/>
    <property type="match status" value="1"/>
</dbReference>
<feature type="modified residue" description="4-aspartylphosphate" evidence="4">
    <location>
        <position position="762"/>
    </location>
</feature>
<dbReference type="PRINTS" id="PR00344">
    <property type="entry name" value="BCTRLSENSOR"/>
</dbReference>
<dbReference type="InterPro" id="IPR000700">
    <property type="entry name" value="PAS-assoc_C"/>
</dbReference>
<dbReference type="SUPFAM" id="SSF52172">
    <property type="entry name" value="CheY-like"/>
    <property type="match status" value="2"/>
</dbReference>
<evidence type="ECO:0000313" key="11">
    <source>
        <dbReference type="Proteomes" id="UP001369958"/>
    </source>
</evidence>
<feature type="coiled-coil region" evidence="5">
    <location>
        <begin position="291"/>
        <end position="325"/>
    </location>
</feature>
<dbReference type="Pfam" id="PF00512">
    <property type="entry name" value="HisKA"/>
    <property type="match status" value="1"/>
</dbReference>
<dbReference type="InterPro" id="IPR013656">
    <property type="entry name" value="PAS_4"/>
</dbReference>
<organism evidence="10 11">
    <name type="scientific">Pelagibacterium nitratireducens</name>
    <dbReference type="NCBI Taxonomy" id="1046114"/>
    <lineage>
        <taxon>Bacteria</taxon>
        <taxon>Pseudomonadati</taxon>
        <taxon>Pseudomonadota</taxon>
        <taxon>Alphaproteobacteria</taxon>
        <taxon>Hyphomicrobiales</taxon>
        <taxon>Devosiaceae</taxon>
        <taxon>Pelagibacterium</taxon>
    </lineage>
</organism>
<dbReference type="InterPro" id="IPR011006">
    <property type="entry name" value="CheY-like_superfamily"/>
</dbReference>
<dbReference type="CDD" id="cd18161">
    <property type="entry name" value="REC_hyHK_blue-like"/>
    <property type="match status" value="1"/>
</dbReference>
<dbReference type="Gene3D" id="1.10.287.130">
    <property type="match status" value="1"/>
</dbReference>
<dbReference type="SMART" id="SM00448">
    <property type="entry name" value="REC"/>
    <property type="match status" value="2"/>
</dbReference>
<evidence type="ECO:0000256" key="3">
    <source>
        <dbReference type="ARBA" id="ARBA00022553"/>
    </source>
</evidence>
<dbReference type="PANTHER" id="PTHR43065">
    <property type="entry name" value="SENSOR HISTIDINE KINASE"/>
    <property type="match status" value="1"/>
</dbReference>
<dbReference type="SUPFAM" id="SSF47384">
    <property type="entry name" value="Homodimeric domain of signal transducing histidine kinase"/>
    <property type="match status" value="1"/>
</dbReference>
<dbReference type="InterPro" id="IPR003594">
    <property type="entry name" value="HATPase_dom"/>
</dbReference>
<dbReference type="PROSITE" id="PS50109">
    <property type="entry name" value="HIS_KIN"/>
    <property type="match status" value="1"/>
</dbReference>
<dbReference type="EMBL" id="CP146275">
    <property type="protein sequence ID" value="WWT31229.1"/>
    <property type="molecule type" value="Genomic_DNA"/>
</dbReference>
<dbReference type="PROSITE" id="PS50113">
    <property type="entry name" value="PAC"/>
    <property type="match status" value="1"/>
</dbReference>
<name>A0ABZ2HVT0_9HYPH</name>
<dbReference type="InterPro" id="IPR001789">
    <property type="entry name" value="Sig_transdc_resp-reg_receiver"/>
</dbReference>
<evidence type="ECO:0000259" key="8">
    <source>
        <dbReference type="PROSITE" id="PS50112"/>
    </source>
</evidence>
<dbReference type="Gene3D" id="3.30.450.20">
    <property type="entry name" value="PAS domain"/>
    <property type="match status" value="2"/>
</dbReference>
<dbReference type="CDD" id="cd00130">
    <property type="entry name" value="PAS"/>
    <property type="match status" value="1"/>
</dbReference>
<dbReference type="Pfam" id="PF00072">
    <property type="entry name" value="Response_reg"/>
    <property type="match status" value="2"/>
</dbReference>
<dbReference type="PANTHER" id="PTHR43065:SF42">
    <property type="entry name" value="TWO-COMPONENT SENSOR PPRA"/>
    <property type="match status" value="1"/>
</dbReference>
<reference evidence="10 11" key="1">
    <citation type="submission" date="2024-02" db="EMBL/GenBank/DDBJ databases">
        <title>Complete genome sequence of Pelagibacterium nitratireducens ZH15.</title>
        <authorList>
            <person name="Zhao L.H."/>
        </authorList>
    </citation>
    <scope>NUCLEOTIDE SEQUENCE [LARGE SCALE GENOMIC DNA]</scope>
    <source>
        <strain evidence="10 11">ZH15</strain>
    </source>
</reference>
<evidence type="ECO:0000256" key="5">
    <source>
        <dbReference type="SAM" id="Coils"/>
    </source>
</evidence>
<gene>
    <name evidence="10" type="ORF">V6617_09245</name>
</gene>
<dbReference type="InterPro" id="IPR005467">
    <property type="entry name" value="His_kinase_dom"/>
</dbReference>
<dbReference type="InterPro" id="IPR036097">
    <property type="entry name" value="HisK_dim/P_sf"/>
</dbReference>
<dbReference type="InterPro" id="IPR035965">
    <property type="entry name" value="PAS-like_dom_sf"/>
</dbReference>
<evidence type="ECO:0000259" key="7">
    <source>
        <dbReference type="PROSITE" id="PS50110"/>
    </source>
</evidence>
<dbReference type="Proteomes" id="UP001369958">
    <property type="component" value="Chromosome"/>
</dbReference>
<comment type="catalytic activity">
    <reaction evidence="1">
        <text>ATP + protein L-histidine = ADP + protein N-phospho-L-histidine.</text>
        <dbReference type="EC" id="2.7.13.3"/>
    </reaction>
</comment>
<sequence length="825" mass="88747">MTPPIDFQALFEKSPNPYVLLDRDLVIVSANSAYLEVTGRTLDSIIGKSMFDAFPSEPGSPSYQQLRSSLERAFAGGTADHLPLIQYDIDRGGTVEQLYWSATHVPLASANGETSYVLQHTTDVTELHVLRSAARTLPAGQGEAVEAAVFKRAREVQALNDKLGAEVKRLNLLFEQAPGFMAVSWGPEHVFAMANAAYEQVVGGREVVGKSVAEVLPEVVDQGFVEILDRVYRSGELYLGRQVPVSLAAGENGSLVERYLDFVYQPILADDGSTAGIFVQGHDVTDEIVASKKLKELNESLEARVADAIEERRQVELALQQAQKMESLGKLTGGVAHDFNNLLQVISGNIQLLHGDVEGNERARQRLENAMAGVERGAKLAGQLLAFGRRQPLEPKALNVGRLVNGMGDMLRRVLGEEIEVETMASGGLWNTMVDPNQIENALLNLAINARDAMEGVGKLTIEVGNAFLDDAYAMEHEEVAAGQYVVIAVTDTGTGIPSEVLAKVFEPFFTTKSDGHGSGLGLSMVYGFIKQSGGHIKIYSEPGEGTTVKLYLPRTHQVEDAMRPADLGPITGGSETILVVEDDEAVRATVVEMLSDLGYRVLKASDAQSALAIVESGAAIDMLFTDVVMPGPLKSPELARKAQRTIPDLAVLFTSGYTENAIVHGGRLDTGVELLSKPYTRNALARRVRQVLAERGRVVRSAVEKGGAVMETVLLVEDDPLIRMATADMIRELGMSVLECSSAETALELLASERVDVLVADIGLGGMSGQDLAWSVHRDYPDIQIVLATGHSVSAGDVVPGAKVLSKPFDDRSIAQALGRASRG</sequence>
<evidence type="ECO:0000259" key="9">
    <source>
        <dbReference type="PROSITE" id="PS50113"/>
    </source>
</evidence>
<protein>
    <recommendedName>
        <fullName evidence="2">histidine kinase</fullName>
        <ecNumber evidence="2">2.7.13.3</ecNumber>
    </recommendedName>
</protein>
<dbReference type="InterPro" id="IPR036890">
    <property type="entry name" value="HATPase_C_sf"/>
</dbReference>
<feature type="domain" description="PAS" evidence="8">
    <location>
        <begin position="7"/>
        <end position="73"/>
    </location>
</feature>